<evidence type="ECO:0000256" key="1">
    <source>
        <dbReference type="SAM" id="SignalP"/>
    </source>
</evidence>
<dbReference type="InterPro" id="IPR007487">
    <property type="entry name" value="ABC_transpt-TYRBP-like"/>
</dbReference>
<reference evidence="2 3" key="1">
    <citation type="submission" date="2023-12" db="EMBL/GenBank/DDBJ databases">
        <title>Thiobacillus sedimentum sp. nov., a chemolithoautotrophic sulfur-oxidizing bacterium isolated from freshwater sediment.</title>
        <authorList>
            <person name="Luo J."/>
            <person name="Dai C."/>
        </authorList>
    </citation>
    <scope>NUCLEOTIDE SEQUENCE [LARGE SCALE GENOMIC DNA]</scope>
    <source>
        <strain evidence="2 3">SCUT-2</strain>
    </source>
</reference>
<protein>
    <submittedName>
        <fullName evidence="2">ABC transporter substrate binding protein</fullName>
    </submittedName>
</protein>
<keyword evidence="1" id="KW-0732">Signal</keyword>
<dbReference type="RefSeq" id="WP_324778667.1">
    <property type="nucleotide sequence ID" value="NZ_CP141769.1"/>
</dbReference>
<name>A0ABZ1CID3_9PROT</name>
<dbReference type="PANTHER" id="PTHR35271">
    <property type="entry name" value="ABC TRANSPORTER, SUBSTRATE-BINDING LIPOPROTEIN-RELATED"/>
    <property type="match status" value="1"/>
</dbReference>
<dbReference type="Proteomes" id="UP001334732">
    <property type="component" value="Chromosome"/>
</dbReference>
<feature type="chain" id="PRO_5045073314" evidence="1">
    <location>
        <begin position="18"/>
        <end position="300"/>
    </location>
</feature>
<proteinExistence type="predicted"/>
<gene>
    <name evidence="2" type="ORF">VA613_08475</name>
</gene>
<keyword evidence="3" id="KW-1185">Reference proteome</keyword>
<dbReference type="EMBL" id="CP141769">
    <property type="protein sequence ID" value="WRS38052.1"/>
    <property type="molecule type" value="Genomic_DNA"/>
</dbReference>
<dbReference type="Pfam" id="PF04392">
    <property type="entry name" value="ABC_sub_bind"/>
    <property type="match status" value="1"/>
</dbReference>
<feature type="signal peptide" evidence="1">
    <location>
        <begin position="1"/>
        <end position="17"/>
    </location>
</feature>
<dbReference type="Gene3D" id="3.40.50.2300">
    <property type="match status" value="2"/>
</dbReference>
<evidence type="ECO:0000313" key="2">
    <source>
        <dbReference type="EMBL" id="WRS38052.1"/>
    </source>
</evidence>
<evidence type="ECO:0000313" key="3">
    <source>
        <dbReference type="Proteomes" id="UP001334732"/>
    </source>
</evidence>
<dbReference type="PANTHER" id="PTHR35271:SF1">
    <property type="entry name" value="ABC TRANSPORTER, SUBSTRATE-BINDING LIPOPROTEIN"/>
    <property type="match status" value="1"/>
</dbReference>
<organism evidence="2 3">
    <name type="scientific">Thiobacillus sedimenti</name>
    <dbReference type="NCBI Taxonomy" id="3110231"/>
    <lineage>
        <taxon>Bacteria</taxon>
        <taxon>Pseudomonadati</taxon>
        <taxon>Pseudomonadota</taxon>
        <taxon>Betaproteobacteria</taxon>
        <taxon>Nitrosomonadales</taxon>
        <taxon>Thiobacillaceae</taxon>
        <taxon>Thiobacillus</taxon>
    </lineage>
</organism>
<accession>A0ABZ1CID3</accession>
<sequence>MGLICAGLLLASMHAWAARVAVVLSEDSGPYQEVYQVMRAYLDDTPHDAVRLYADALTPAALGDARLAVAVGVRAAESLAALPDRPPVLAILVPRAWYLRAGRSLLAAGARRSVSAIYLDQPFERQALLIRLAFPDVRKVGVLLGTEQSGVVAELEGALRAQRIGLVYATVGRDERLIVPLESVLADADLLLALPDPQIFNRNTAQSLFLTSYRYRDPVLGYSRSLTRAGALLSLHSSPAQIGRQAAEWVSAALQGGSVHLPPPAYPAYFSISINEQVARSLGIALPSVAELEKSLGGGG</sequence>